<dbReference type="CDD" id="cd06464">
    <property type="entry name" value="ACD_sHsps-like"/>
    <property type="match status" value="1"/>
</dbReference>
<dbReference type="Proteomes" id="UP000256629">
    <property type="component" value="Unassembled WGS sequence"/>
</dbReference>
<accession>A0A3D9H5Y5</accession>
<dbReference type="AlphaFoldDB" id="A0A3D9H5Y5"/>
<keyword evidence="4" id="KW-1185">Reference proteome</keyword>
<evidence type="ECO:0000259" key="2">
    <source>
        <dbReference type="PROSITE" id="PS01031"/>
    </source>
</evidence>
<evidence type="ECO:0000313" key="4">
    <source>
        <dbReference type="Proteomes" id="UP000256629"/>
    </source>
</evidence>
<reference evidence="3 4" key="1">
    <citation type="submission" date="2018-07" db="EMBL/GenBank/DDBJ databases">
        <title>Genomic Encyclopedia of Type Strains, Phase III (KMG-III): the genomes of soil and plant-associated and newly described type strains.</title>
        <authorList>
            <person name="Whitman W."/>
        </authorList>
    </citation>
    <scope>NUCLEOTIDE SEQUENCE [LARGE SCALE GENOMIC DNA]</scope>
    <source>
        <strain evidence="3 4">CECT 8487</strain>
    </source>
</reference>
<dbReference type="RefSeq" id="WP_116525005.1">
    <property type="nucleotide sequence ID" value="NZ_QRDX01000009.1"/>
</dbReference>
<dbReference type="EMBL" id="QRDX01000009">
    <property type="protein sequence ID" value="RED44915.1"/>
    <property type="molecule type" value="Genomic_DNA"/>
</dbReference>
<comment type="similarity">
    <text evidence="1">Belongs to the small heat shock protein (HSP20) family.</text>
</comment>
<proteinExistence type="inferred from homology"/>
<organism evidence="3 4">
    <name type="scientific">Seonamhaeicola aphaedonensis</name>
    <dbReference type="NCBI Taxonomy" id="1461338"/>
    <lineage>
        <taxon>Bacteria</taxon>
        <taxon>Pseudomonadati</taxon>
        <taxon>Bacteroidota</taxon>
        <taxon>Flavobacteriia</taxon>
        <taxon>Flavobacteriales</taxon>
        <taxon>Flavobacteriaceae</taxon>
    </lineage>
</organism>
<dbReference type="OrthoDB" id="1442710at2"/>
<dbReference type="InterPro" id="IPR002068">
    <property type="entry name" value="A-crystallin/Hsp20_dom"/>
</dbReference>
<dbReference type="InterPro" id="IPR008978">
    <property type="entry name" value="HSP20-like_chaperone"/>
</dbReference>
<comment type="caution">
    <text evidence="3">The sequence shown here is derived from an EMBL/GenBank/DDBJ whole genome shotgun (WGS) entry which is preliminary data.</text>
</comment>
<gene>
    <name evidence="3" type="ORF">DFQ02_10932</name>
</gene>
<evidence type="ECO:0000313" key="3">
    <source>
        <dbReference type="EMBL" id="RED44915.1"/>
    </source>
</evidence>
<dbReference type="PROSITE" id="PS01031">
    <property type="entry name" value="SHSP"/>
    <property type="match status" value="1"/>
</dbReference>
<name>A0A3D9H5Y5_9FLAO</name>
<feature type="domain" description="SHSP" evidence="2">
    <location>
        <begin position="22"/>
        <end position="123"/>
    </location>
</feature>
<evidence type="ECO:0000256" key="1">
    <source>
        <dbReference type="PROSITE-ProRule" id="PRU00285"/>
    </source>
</evidence>
<dbReference type="SUPFAM" id="SSF49764">
    <property type="entry name" value="HSP20-like chaperones"/>
    <property type="match status" value="1"/>
</dbReference>
<sequence length="123" mass="14511">MESSITSRKNKKRSTQLNKIGLYSKSLKNEIKVEESDSGFHYELKIPGYIKEDFNFYISGNHLVLTTDKSKCMLPDEVNRSKHSYCYPSAYFKRIIPLPNKPIEKRITVNYENETLYFILYKL</sequence>
<dbReference type="Gene3D" id="2.60.40.790">
    <property type="match status" value="1"/>
</dbReference>
<protein>
    <recommendedName>
        <fullName evidence="2">SHSP domain-containing protein</fullName>
    </recommendedName>
</protein>